<keyword evidence="6 12" id="KW-0106">Calcium</keyword>
<evidence type="ECO:0000256" key="8">
    <source>
        <dbReference type="ARBA" id="ARBA00022989"/>
    </source>
</evidence>
<proteinExistence type="predicted"/>
<dbReference type="FunFam" id="2.60.40.60:FF:000004">
    <property type="entry name" value="Protocadherin 1 gamma 2"/>
    <property type="match status" value="1"/>
</dbReference>
<dbReference type="RefSeq" id="XP_022320637.1">
    <property type="nucleotide sequence ID" value="XM_022464929.1"/>
</dbReference>
<feature type="compositionally biased region" description="Low complexity" evidence="13">
    <location>
        <begin position="924"/>
        <end position="939"/>
    </location>
</feature>
<dbReference type="RefSeq" id="XP_022320636.1">
    <property type="nucleotide sequence ID" value="XM_022464928.1"/>
</dbReference>
<dbReference type="GO" id="GO:0005886">
    <property type="term" value="C:plasma membrane"/>
    <property type="evidence" value="ECO:0007669"/>
    <property type="project" value="UniProtKB-SubCell"/>
</dbReference>
<dbReference type="InterPro" id="IPR015919">
    <property type="entry name" value="Cadherin-like_sf"/>
</dbReference>
<dbReference type="PROSITE" id="PS50268">
    <property type="entry name" value="CADHERIN_2"/>
    <property type="match status" value="7"/>
</dbReference>
<dbReference type="FunFam" id="2.60.40.60:FF:000005">
    <property type="entry name" value="Protocadherin 9"/>
    <property type="match status" value="2"/>
</dbReference>
<feature type="signal peptide" evidence="15">
    <location>
        <begin position="1"/>
        <end position="19"/>
    </location>
</feature>
<dbReference type="CDD" id="cd11304">
    <property type="entry name" value="Cadherin_repeat"/>
    <property type="match status" value="7"/>
</dbReference>
<feature type="region of interest" description="Disordered" evidence="13">
    <location>
        <begin position="915"/>
        <end position="1008"/>
    </location>
</feature>
<feature type="region of interest" description="Disordered" evidence="13">
    <location>
        <begin position="818"/>
        <end position="887"/>
    </location>
</feature>
<evidence type="ECO:0000313" key="21">
    <source>
        <dbReference type="RefSeq" id="XP_022320637.1"/>
    </source>
</evidence>
<protein>
    <recommendedName>
        <fullName evidence="11">Protocadherin-20</fullName>
    </recommendedName>
</protein>
<dbReference type="PRINTS" id="PR00205">
    <property type="entry name" value="CADHERIN"/>
</dbReference>
<feature type="region of interest" description="Disordered" evidence="13">
    <location>
        <begin position="1054"/>
        <end position="1076"/>
    </location>
</feature>
<dbReference type="Proteomes" id="UP000694844">
    <property type="component" value="Chromosome 3"/>
</dbReference>
<feature type="domain" description="Cadherin" evidence="16">
    <location>
        <begin position="677"/>
        <end position="779"/>
    </location>
</feature>
<feature type="domain" description="Cadherin" evidence="16">
    <location>
        <begin position="567"/>
        <end position="670"/>
    </location>
</feature>
<dbReference type="PANTHER" id="PTHR24028:SF146">
    <property type="entry name" value="CADHERIN 96CB, ISOFORM D-RELATED"/>
    <property type="match status" value="1"/>
</dbReference>
<keyword evidence="4 15" id="KW-0732">Signal</keyword>
<dbReference type="SUPFAM" id="SSF49313">
    <property type="entry name" value="Cadherin-like"/>
    <property type="match status" value="7"/>
</dbReference>
<evidence type="ECO:0000313" key="19">
    <source>
        <dbReference type="RefSeq" id="XP_022320635.1"/>
    </source>
</evidence>
<dbReference type="OrthoDB" id="6252479at2759"/>
<dbReference type="PROSITE" id="PS00232">
    <property type="entry name" value="CADHERIN_1"/>
    <property type="match status" value="5"/>
</dbReference>
<gene>
    <name evidence="18 19 20 21" type="primary">LOC111122895</name>
</gene>
<evidence type="ECO:0000256" key="7">
    <source>
        <dbReference type="ARBA" id="ARBA00022889"/>
    </source>
</evidence>
<dbReference type="RefSeq" id="XP_022320635.1">
    <property type="nucleotide sequence ID" value="XM_022464927.1"/>
</dbReference>
<organism evidence="17 20">
    <name type="scientific">Crassostrea virginica</name>
    <name type="common">Eastern oyster</name>
    <dbReference type="NCBI Taxonomy" id="6565"/>
    <lineage>
        <taxon>Eukaryota</taxon>
        <taxon>Metazoa</taxon>
        <taxon>Spiralia</taxon>
        <taxon>Lophotrochozoa</taxon>
        <taxon>Mollusca</taxon>
        <taxon>Bivalvia</taxon>
        <taxon>Autobranchia</taxon>
        <taxon>Pteriomorphia</taxon>
        <taxon>Ostreida</taxon>
        <taxon>Ostreoidea</taxon>
        <taxon>Ostreidae</taxon>
        <taxon>Crassostrea</taxon>
    </lineage>
</organism>
<dbReference type="KEGG" id="cvn:111122895"/>
<evidence type="ECO:0000313" key="18">
    <source>
        <dbReference type="RefSeq" id="XP_022320634.1"/>
    </source>
</evidence>
<evidence type="ECO:0000256" key="15">
    <source>
        <dbReference type="SAM" id="SignalP"/>
    </source>
</evidence>
<feature type="domain" description="Cadherin" evidence="16">
    <location>
        <begin position="28"/>
        <end position="136"/>
    </location>
</feature>
<evidence type="ECO:0000256" key="13">
    <source>
        <dbReference type="SAM" id="MobiDB-lite"/>
    </source>
</evidence>
<feature type="compositionally biased region" description="Polar residues" evidence="13">
    <location>
        <begin position="869"/>
        <end position="880"/>
    </location>
</feature>
<name>A0A8B8D1H9_CRAVI</name>
<keyword evidence="10" id="KW-0325">Glycoprotein</keyword>
<comment type="subcellular location">
    <subcellularLocation>
        <location evidence="1">Cell membrane</location>
        <topology evidence="1">Single-pass type I membrane protein</topology>
    </subcellularLocation>
</comment>
<evidence type="ECO:0000256" key="11">
    <source>
        <dbReference type="ARBA" id="ARBA00072296"/>
    </source>
</evidence>
<evidence type="ECO:0000256" key="4">
    <source>
        <dbReference type="ARBA" id="ARBA00022729"/>
    </source>
</evidence>
<dbReference type="FunFam" id="2.60.40.60:FF:000092">
    <property type="entry name" value="Protocadherin 8"/>
    <property type="match status" value="1"/>
</dbReference>
<feature type="compositionally biased region" description="Polar residues" evidence="13">
    <location>
        <begin position="963"/>
        <end position="975"/>
    </location>
</feature>
<feature type="domain" description="Cadherin" evidence="16">
    <location>
        <begin position="248"/>
        <end position="352"/>
    </location>
</feature>
<evidence type="ECO:0000256" key="9">
    <source>
        <dbReference type="ARBA" id="ARBA00023136"/>
    </source>
</evidence>
<keyword evidence="9 14" id="KW-0472">Membrane</keyword>
<dbReference type="FunFam" id="2.60.40.60:FF:000002">
    <property type="entry name" value="Protocadherin alpha 2"/>
    <property type="match status" value="1"/>
</dbReference>
<dbReference type="RefSeq" id="XP_022320634.1">
    <property type="nucleotide sequence ID" value="XM_022464926.1"/>
</dbReference>
<keyword evidence="3 14" id="KW-0812">Transmembrane</keyword>
<dbReference type="GeneID" id="111122895"/>
<dbReference type="Pfam" id="PF00028">
    <property type="entry name" value="Cadherin"/>
    <property type="match status" value="6"/>
</dbReference>
<dbReference type="SMART" id="SM00112">
    <property type="entry name" value="CA"/>
    <property type="match status" value="7"/>
</dbReference>
<evidence type="ECO:0000256" key="3">
    <source>
        <dbReference type="ARBA" id="ARBA00022692"/>
    </source>
</evidence>
<evidence type="ECO:0000313" key="17">
    <source>
        <dbReference type="Proteomes" id="UP000694844"/>
    </source>
</evidence>
<keyword evidence="17" id="KW-1185">Reference proteome</keyword>
<keyword evidence="2" id="KW-1003">Cell membrane</keyword>
<reference evidence="18 19" key="1">
    <citation type="submission" date="2025-04" db="UniProtKB">
        <authorList>
            <consortium name="RefSeq"/>
        </authorList>
    </citation>
    <scope>IDENTIFICATION</scope>
    <source>
        <tissue evidence="18 19">Whole sample</tissue>
    </source>
</reference>
<evidence type="ECO:0000256" key="10">
    <source>
        <dbReference type="ARBA" id="ARBA00023180"/>
    </source>
</evidence>
<dbReference type="FunFam" id="2.60.40.60:FF:000007">
    <property type="entry name" value="Protocadherin alpha 2"/>
    <property type="match status" value="1"/>
</dbReference>
<dbReference type="PANTHER" id="PTHR24028">
    <property type="entry name" value="CADHERIN-87A"/>
    <property type="match status" value="1"/>
</dbReference>
<evidence type="ECO:0000256" key="12">
    <source>
        <dbReference type="PROSITE-ProRule" id="PRU00043"/>
    </source>
</evidence>
<keyword evidence="5" id="KW-0677">Repeat</keyword>
<evidence type="ECO:0000313" key="20">
    <source>
        <dbReference type="RefSeq" id="XP_022320636.1"/>
    </source>
</evidence>
<evidence type="ECO:0000256" key="14">
    <source>
        <dbReference type="SAM" id="Phobius"/>
    </source>
</evidence>
<evidence type="ECO:0000259" key="16">
    <source>
        <dbReference type="PROSITE" id="PS50268"/>
    </source>
</evidence>
<sequence>MAALFLLCALSVFGTFSTAKDIVADFIINEGSPPGYKIGSIPAKSNLIQKANLSSVVFNSLTYTFLETDHEYTRLFRIEDSNGDLLLSTAIDRENIQCKDPQCILTFDVGATDGSAFIIITVNVQINDINDNSPTFPEPVITINISETASIGYVVQLPTAEDKDTGENNGVQGYTVYPANGTFGLQTSKKLDGSFDVKLVLNERLDREKTAKYICQVFAKDGGTEQNTGSLQVNINVLDENDNPPVFSEPIYNVTVLENTPPGRVILTVTATDIDSGLNGEVEYHISQNAYSDIFSINTQMGEISLLKTLIYEPDEIYSFFVEAVDKGAIPNYAQVKVYIQIKDAGNNPPTVKVNLVSGSNGTVSISELISVEAFVAHVSVDDSDTGENGRVECSITSSAVFFGIEPMNRGYKVVVKTPLDREKASQHNVTVACHDFGSPALTSSQSFIVKVVDENDNKPVFSQPVYFASIEENNPVGVTVTKVSATDYDIDSNAQILYVLHSDAGSSFSINRITGVINATGVLDREVTSDYLFRVLAVDGGKEPKTGTATVVVNITDINDNRPKFTESLFTLEVSELSPPYTQIGSVTAYDPDLGQNAYLQYSMSSQDRNVPFQVLQNGTVITRAELDREYQSQYNFMVYARDSGNPSLNSSAYVTVYVTDANDNEPQILFPNKMNNTVSSTVTSLPITKVIAEDKDEGINRQLTYFIQSGDDKNMFNLHSQTGELFLNPNFKFTTDQSVSLIICVKDNGLPVKSACTQLNVEVSINNVTISNQKPEADNKYIYISIGVIIFTIVISVGIVVVILVIRKKDHQRKKYKASPGPLGVPMQNGYTPASAPALPNPGSEEEFMERKKVTFGPGTTREGVNPSYSSNISQNNLYDKPPSYSSLKPDAKIEAMNALKLQQILLKKDNQVVTSGRAHPSDSNSDTSGETTTSDSGRGGSEDDNPSTAHTADDSRSFDFYNNQSMSPVSFTSSLPRKDSKPPRPPPCHMPSSSEKRHSAVSYNSAHMPYSPPISFSSHNNSDPWDYVKSPYYSSVHKDYFNLGGGGSLISTTKSRDDDDDAATTTSGSYTINPEDLDDDLNYRCSNDFVV</sequence>
<evidence type="ECO:0000256" key="6">
    <source>
        <dbReference type="ARBA" id="ARBA00022837"/>
    </source>
</evidence>
<accession>A0A8B8D1H9</accession>
<feature type="chain" id="PRO_5044666225" description="Protocadherin-20" evidence="15">
    <location>
        <begin position="20"/>
        <end position="1094"/>
    </location>
</feature>
<feature type="transmembrane region" description="Helical" evidence="14">
    <location>
        <begin position="783"/>
        <end position="808"/>
    </location>
</feature>
<feature type="domain" description="Cadherin" evidence="16">
    <location>
        <begin position="358"/>
        <end position="462"/>
    </location>
</feature>
<feature type="domain" description="Cadherin" evidence="16">
    <location>
        <begin position="137"/>
        <end position="247"/>
    </location>
</feature>
<keyword evidence="8 14" id="KW-1133">Transmembrane helix</keyword>
<keyword evidence="7" id="KW-0130">Cell adhesion</keyword>
<evidence type="ECO:0000256" key="1">
    <source>
        <dbReference type="ARBA" id="ARBA00004251"/>
    </source>
</evidence>
<dbReference type="AlphaFoldDB" id="A0A8B8D1H9"/>
<feature type="domain" description="Cadherin" evidence="16">
    <location>
        <begin position="463"/>
        <end position="566"/>
    </location>
</feature>
<dbReference type="GO" id="GO:0005509">
    <property type="term" value="F:calcium ion binding"/>
    <property type="evidence" value="ECO:0007669"/>
    <property type="project" value="UniProtKB-UniRule"/>
</dbReference>
<dbReference type="InterPro" id="IPR002126">
    <property type="entry name" value="Cadherin-like_dom"/>
</dbReference>
<dbReference type="InterPro" id="IPR020894">
    <property type="entry name" value="Cadherin_CS"/>
</dbReference>
<evidence type="ECO:0000256" key="2">
    <source>
        <dbReference type="ARBA" id="ARBA00022475"/>
    </source>
</evidence>
<evidence type="ECO:0000256" key="5">
    <source>
        <dbReference type="ARBA" id="ARBA00022737"/>
    </source>
</evidence>
<dbReference type="GO" id="GO:0007156">
    <property type="term" value="P:homophilic cell adhesion via plasma membrane adhesion molecules"/>
    <property type="evidence" value="ECO:0007669"/>
    <property type="project" value="InterPro"/>
</dbReference>
<dbReference type="Gene3D" id="2.60.40.60">
    <property type="entry name" value="Cadherins"/>
    <property type="match status" value="7"/>
</dbReference>
<dbReference type="InterPro" id="IPR050174">
    <property type="entry name" value="Protocadherin/Cadherin-CA"/>
</dbReference>